<gene>
    <name evidence="1" type="ORF">COU32_01100</name>
</gene>
<evidence type="ECO:0000313" key="1">
    <source>
        <dbReference type="EMBL" id="PIR76607.1"/>
    </source>
</evidence>
<evidence type="ECO:0008006" key="3">
    <source>
        <dbReference type="Google" id="ProtNLM"/>
    </source>
</evidence>
<dbReference type="AlphaFoldDB" id="A0A2H0TYY6"/>
<dbReference type="EMBL" id="PFBY01000015">
    <property type="protein sequence ID" value="PIR76607.1"/>
    <property type="molecule type" value="Genomic_DNA"/>
</dbReference>
<comment type="caution">
    <text evidence="1">The sequence shown here is derived from an EMBL/GenBank/DDBJ whole genome shotgun (WGS) entry which is preliminary data.</text>
</comment>
<organism evidence="1 2">
    <name type="scientific">Candidatus Magasanikbacteria bacterium CG10_big_fil_rev_8_21_14_0_10_42_10</name>
    <dbReference type="NCBI Taxonomy" id="1974649"/>
    <lineage>
        <taxon>Bacteria</taxon>
        <taxon>Candidatus Magasanikiibacteriota</taxon>
    </lineage>
</organism>
<dbReference type="Proteomes" id="UP000231530">
    <property type="component" value="Unassembled WGS sequence"/>
</dbReference>
<protein>
    <recommendedName>
        <fullName evidence="3">Outer membrane protein beta-barrel domain-containing protein</fullName>
    </recommendedName>
</protein>
<accession>A0A2H0TYY6</accession>
<reference evidence="2" key="1">
    <citation type="submission" date="2017-09" db="EMBL/GenBank/DDBJ databases">
        <title>Depth-based differentiation of microbial function through sediment-hosted aquifers and enrichment of novel symbionts in the deep terrestrial subsurface.</title>
        <authorList>
            <person name="Probst A.J."/>
            <person name="Ladd B."/>
            <person name="Jarett J.K."/>
            <person name="Geller-Mcgrath D.E."/>
            <person name="Sieber C.M.K."/>
            <person name="Emerson J.B."/>
            <person name="Anantharaman K."/>
            <person name="Thomas B.C."/>
            <person name="Malmstrom R."/>
            <person name="Stieglmeier M."/>
            <person name="Klingl A."/>
            <person name="Woyke T."/>
            <person name="Ryan C.M."/>
            <person name="Banfield J.F."/>
        </authorList>
    </citation>
    <scope>NUCLEOTIDE SEQUENCE [LARGE SCALE GENOMIC DNA]</scope>
</reference>
<evidence type="ECO:0000313" key="2">
    <source>
        <dbReference type="Proteomes" id="UP000231530"/>
    </source>
</evidence>
<sequence length="197" mass="21846">MRSFIIFWFIILALFNTGKEVKAITSGFINVEATADSSGVVPTINGLLSKTLNDEFGVEAFFLITKGWEEVYAGPTWTPLEGLTLGLSAGTQRVDKGDFEPRFTTSVLANYEGFSFLGNFEWDLTGVDGMWYKAIAAYQVTTWLKLGIEGRRHKGIGPHLALAIGETQVTAWVTWVPFDPERKSDIARTMAGIKYSF</sequence>
<proteinExistence type="predicted"/>
<name>A0A2H0TYY6_9BACT</name>